<dbReference type="SUPFAM" id="SSF49562">
    <property type="entry name" value="C2 domain (Calcium/lipid-binding domain, CaLB)"/>
    <property type="match status" value="1"/>
</dbReference>
<evidence type="ECO:0000313" key="5">
    <source>
        <dbReference type="EMBL" id="KAA8588703.1"/>
    </source>
</evidence>
<evidence type="ECO:0000256" key="3">
    <source>
        <dbReference type="SAM" id="MobiDB-lite"/>
    </source>
</evidence>
<feature type="region of interest" description="Disordered" evidence="3">
    <location>
        <begin position="1098"/>
        <end position="1151"/>
    </location>
</feature>
<reference evidence="5 6" key="1">
    <citation type="submission" date="2019-08" db="EMBL/GenBank/DDBJ databases">
        <title>A chromosome-level genome assembly, high-density linkage maps, and genome scans reveal the genomic architecture of hybrid incompatibilities underlying speciation via character displacement in darters (Percidae: Etheostominae).</title>
        <authorList>
            <person name="Moran R.L."/>
            <person name="Catchen J.M."/>
            <person name="Fuller R.C."/>
        </authorList>
    </citation>
    <scope>NUCLEOTIDE SEQUENCE [LARGE SCALE GENOMIC DNA]</scope>
    <source>
        <strain evidence="5">EspeVRDwgs_2016</strain>
        <tissue evidence="5">Muscle</tissue>
    </source>
</reference>
<feature type="domain" description="C2" evidence="4">
    <location>
        <begin position="1"/>
        <end position="129"/>
    </location>
</feature>
<comment type="subcellular location">
    <subcellularLocation>
        <location evidence="1">Recycling endosome</location>
    </subcellularLocation>
</comment>
<feature type="compositionally biased region" description="Polar residues" evidence="3">
    <location>
        <begin position="1231"/>
        <end position="1244"/>
    </location>
</feature>
<gene>
    <name evidence="5" type="ORF">FQN60_010048</name>
</gene>
<dbReference type="InterPro" id="IPR000008">
    <property type="entry name" value="C2_dom"/>
</dbReference>
<feature type="region of interest" description="Disordered" evidence="3">
    <location>
        <begin position="724"/>
        <end position="744"/>
    </location>
</feature>
<feature type="compositionally biased region" description="Low complexity" evidence="3">
    <location>
        <begin position="1135"/>
        <end position="1148"/>
    </location>
</feature>
<organism evidence="5 6">
    <name type="scientific">Etheostoma spectabile</name>
    <name type="common">orangethroat darter</name>
    <dbReference type="NCBI Taxonomy" id="54343"/>
    <lineage>
        <taxon>Eukaryota</taxon>
        <taxon>Metazoa</taxon>
        <taxon>Chordata</taxon>
        <taxon>Craniata</taxon>
        <taxon>Vertebrata</taxon>
        <taxon>Euteleostomi</taxon>
        <taxon>Actinopterygii</taxon>
        <taxon>Neopterygii</taxon>
        <taxon>Teleostei</taxon>
        <taxon>Neoteleostei</taxon>
        <taxon>Acanthomorphata</taxon>
        <taxon>Eupercaria</taxon>
        <taxon>Perciformes</taxon>
        <taxon>Percoidei</taxon>
        <taxon>Percidae</taxon>
        <taxon>Etheostomatinae</taxon>
        <taxon>Etheostoma</taxon>
    </lineage>
</organism>
<feature type="non-terminal residue" evidence="5">
    <location>
        <position position="1310"/>
    </location>
</feature>
<evidence type="ECO:0000259" key="4">
    <source>
        <dbReference type="PROSITE" id="PS50004"/>
    </source>
</evidence>
<dbReference type="FunFam" id="2.60.40.150:FF:000070">
    <property type="entry name" value="rab11 family-interacting protein 2 isoform X1"/>
    <property type="match status" value="1"/>
</dbReference>
<keyword evidence="6" id="KW-1185">Reference proteome</keyword>
<dbReference type="GO" id="GO:0045335">
    <property type="term" value="C:phagocytic vesicle"/>
    <property type="evidence" value="ECO:0007669"/>
    <property type="project" value="TreeGrafter"/>
</dbReference>
<feature type="compositionally biased region" description="Polar residues" evidence="3">
    <location>
        <begin position="1202"/>
        <end position="1216"/>
    </location>
</feature>
<feature type="region of interest" description="Disordered" evidence="3">
    <location>
        <begin position="1272"/>
        <end position="1310"/>
    </location>
</feature>
<dbReference type="GO" id="GO:0005739">
    <property type="term" value="C:mitochondrion"/>
    <property type="evidence" value="ECO:0007669"/>
    <property type="project" value="TreeGrafter"/>
</dbReference>
<feature type="compositionally biased region" description="Polar residues" evidence="3">
    <location>
        <begin position="366"/>
        <end position="375"/>
    </location>
</feature>
<feature type="region of interest" description="Disordered" evidence="3">
    <location>
        <begin position="1183"/>
        <end position="1216"/>
    </location>
</feature>
<evidence type="ECO:0000256" key="2">
    <source>
        <dbReference type="ARBA" id="ARBA00022753"/>
    </source>
</evidence>
<dbReference type="PANTHER" id="PTHR15746">
    <property type="entry name" value="RAB11-RELATED"/>
    <property type="match status" value="1"/>
</dbReference>
<dbReference type="InterPro" id="IPR035892">
    <property type="entry name" value="C2_domain_sf"/>
</dbReference>
<proteinExistence type="predicted"/>
<feature type="region of interest" description="Disordered" evidence="3">
    <location>
        <begin position="775"/>
        <end position="820"/>
    </location>
</feature>
<comment type="caution">
    <text evidence="5">The sequence shown here is derived from an EMBL/GenBank/DDBJ whole genome shotgun (WGS) entry which is preliminary data.</text>
</comment>
<protein>
    <recommendedName>
        <fullName evidence="4">C2 domain-containing protein</fullName>
    </recommendedName>
</protein>
<dbReference type="GO" id="GO:0055037">
    <property type="term" value="C:recycling endosome"/>
    <property type="evidence" value="ECO:0007669"/>
    <property type="project" value="UniProtKB-SubCell"/>
</dbReference>
<feature type="region of interest" description="Disordered" evidence="3">
    <location>
        <begin position="249"/>
        <end position="281"/>
    </location>
</feature>
<feature type="region of interest" description="Disordered" evidence="3">
    <location>
        <begin position="394"/>
        <end position="553"/>
    </location>
</feature>
<dbReference type="EMBL" id="VOFY01000010">
    <property type="protein sequence ID" value="KAA8588703.1"/>
    <property type="molecule type" value="Genomic_DNA"/>
</dbReference>
<accession>A0A5J5D6N0</accession>
<evidence type="ECO:0000256" key="1">
    <source>
        <dbReference type="ARBA" id="ARBA00004172"/>
    </source>
</evidence>
<dbReference type="GO" id="GO:0005769">
    <property type="term" value="C:early endosome"/>
    <property type="evidence" value="ECO:0007669"/>
    <property type="project" value="TreeGrafter"/>
</dbReference>
<evidence type="ECO:0000313" key="6">
    <source>
        <dbReference type="Proteomes" id="UP000327493"/>
    </source>
</evidence>
<name>A0A5J5D6N0_9PERO</name>
<feature type="compositionally biased region" description="Low complexity" evidence="3">
    <location>
        <begin position="251"/>
        <end position="266"/>
    </location>
</feature>
<feature type="compositionally biased region" description="Polar residues" evidence="3">
    <location>
        <begin position="789"/>
        <end position="820"/>
    </location>
</feature>
<dbReference type="GO" id="GO:0030141">
    <property type="term" value="C:secretory granule"/>
    <property type="evidence" value="ECO:0007669"/>
    <property type="project" value="TreeGrafter"/>
</dbReference>
<dbReference type="Gene3D" id="2.60.40.150">
    <property type="entry name" value="C2 domain"/>
    <property type="match status" value="1"/>
</dbReference>
<dbReference type="GO" id="GO:0031267">
    <property type="term" value="F:small GTPase binding"/>
    <property type="evidence" value="ECO:0007669"/>
    <property type="project" value="InterPro"/>
</dbReference>
<feature type="compositionally biased region" description="Low complexity" evidence="3">
    <location>
        <begin position="537"/>
        <end position="547"/>
    </location>
</feature>
<dbReference type="Proteomes" id="UP000327493">
    <property type="component" value="Chromosome 10"/>
</dbReference>
<feature type="region of interest" description="Disordered" evidence="3">
    <location>
        <begin position="358"/>
        <end position="379"/>
    </location>
</feature>
<dbReference type="PROSITE" id="PS50004">
    <property type="entry name" value="C2"/>
    <property type="match status" value="1"/>
</dbReference>
<keyword evidence="2" id="KW-0967">Endosome</keyword>
<feature type="compositionally biased region" description="Polar residues" evidence="3">
    <location>
        <begin position="1106"/>
        <end position="1119"/>
    </location>
</feature>
<dbReference type="GO" id="GO:0045055">
    <property type="term" value="P:regulated exocytosis"/>
    <property type="evidence" value="ECO:0007669"/>
    <property type="project" value="TreeGrafter"/>
</dbReference>
<feature type="compositionally biased region" description="Low complexity" evidence="3">
    <location>
        <begin position="1294"/>
        <end position="1304"/>
    </location>
</feature>
<dbReference type="PANTHER" id="PTHR15746:SF24">
    <property type="entry name" value="RAB11 FAMILY-INTERACTING PROTEIN 5"/>
    <property type="match status" value="1"/>
</dbReference>
<dbReference type="InterPro" id="IPR037789">
    <property type="entry name" value="FIP_classI"/>
</dbReference>
<feature type="compositionally biased region" description="Basic and acidic residues" evidence="3">
    <location>
        <begin position="413"/>
        <end position="429"/>
    </location>
</feature>
<feature type="compositionally biased region" description="Pro residues" evidence="3">
    <location>
        <begin position="522"/>
        <end position="536"/>
    </location>
</feature>
<dbReference type="Pfam" id="PF00168">
    <property type="entry name" value="C2"/>
    <property type="match status" value="1"/>
</dbReference>
<feature type="compositionally biased region" description="Polar residues" evidence="3">
    <location>
        <begin position="1275"/>
        <end position="1289"/>
    </location>
</feature>
<sequence>MMSLIDLDDDQRWVPTHVNVTVLRARGLRTKGKHGSRYLYTIMQVGKEKYTTGLVEKAEVPEWNEECCFELLPGILEDGGRSAYPPGSGDLVLTVMHRVLIGLDVFLGQTILPLDRIFQEGMCPRDEWFKLNSKAGRKEKERGELQVTVQFTRNNMTASMFDLTIKDKPRSAFGKLKDRVTGRKRGDMESSSAIVPGRFAALSGHLGQPFGEQADGGATESRGDVEIAEEKRNKMKDFFKGRLRKSSDTRSCSSLASESSVSSMISDNPGPPPSLDLMSDPPSSPIYTSKVRVDTLYGETDLAKKVLTSQHTTKVLTHKRAFSDEASKITTNFPRSNPAVESLKGQTMTQSKSSLCINGSHVYDSEPSTPKTSGAHQPKLDLLERCSPLSRSLQNLTKRSEDKGSFAEGQRWSFDRMKKDEKEEEKEARASSPPIQQAQMGGRPVQAEMPVTSSAALSPDKGRKLRKTLFSGGRSDSLPAKSDLNQAGLTSEGRLRGWFGSGESQNKPRLEVSPKVESSSDVPPPLPPRSPVPPECSSPSSSPSGHVSPDHCNHNNPFTPSPCTSSNPISPSNPFPSCMQRNPFFEDLMAEESQRSPPFVPCSSSGSSPFHYTTLPSQPCTPSPAHDVKASNMAYIKRERPRSVARQTSLPALLPRAATANPSAPRCMSESAGEWDDSFDAFASSRLNSPKGNLPQKQLRTSPISSHRQSYLQVNNNANHHAQELQTFEEEPPPLPPRRPLRTPVNEISSDGWLHRGQELAVHKEAYLLSQTGVASLQHGREGERKRNSVSPDPHTSSETSDSLSIPSQPHTNMTSSGFTSEEKLKKFKYEPLEDETDRWGGMLFEQDLYGRVCRGNYGQPKVNCLSLSAEETSGKKITSINSGPKILLNSEISVATLLNMSSTTSSEPHSKLLDITTTPVVEVESNPPQTTCINNNVSFSLTSGDLNMNVNDSDFGFIDSDGSSQSEVVDTLKGIKSGTFAQPPEALQLAAYHLETVNTPEDMFTLKDTYIPEMNSSFEITASSNKLYKISPDCQDNRHGCRFELNNEAPHGNSRMNSSEIAALSKSLQQNQTSNVANFETESREVISKIEEDFKKKQKDFDDNGNPQAKTTTLNQKEPFTGVVSARFRPKGVSRQNSSGSPSNQSKSGDRDFEQFLSLVQNISEVREGPLSYQPSTSALPSLLPLADSTTHHNESTTTSQIYSQENTGTGKSSDISFEDFHAKVAPNLRSPSKSKIGQSLQEPSSPPIPSTLSLSASAQATLHITPVCCPSIHPSSMGPSAGASTTLAVAPSTSSYSTTSTTDQPLVD</sequence>
<feature type="region of interest" description="Disordered" evidence="3">
    <location>
        <begin position="1228"/>
        <end position="1254"/>
    </location>
</feature>
<dbReference type="SMART" id="SM00239">
    <property type="entry name" value="C2"/>
    <property type="match status" value="1"/>
</dbReference>